<gene>
    <name evidence="10" type="ORF">EAG_10825</name>
</gene>
<evidence type="ECO:0000313" key="10">
    <source>
        <dbReference type="EMBL" id="EFN61449.1"/>
    </source>
</evidence>
<keyword evidence="6" id="KW-0325">Glycoprotein</keyword>
<evidence type="ECO:0000256" key="5">
    <source>
        <dbReference type="ARBA" id="ARBA00023157"/>
    </source>
</evidence>
<dbReference type="SUPFAM" id="SSF50630">
    <property type="entry name" value="Acid proteases"/>
    <property type="match status" value="1"/>
</dbReference>
<sequence length="382" mass="42891">MFYTYTILNIYTYTSQNAFYVISRILLHNKRNSILQSLKKVGTNLREVRSLNDHRPSLHLYNFLSIYYSGIITIGTPPQEFTVIFDIRAPYLWIPSKKCNSAACLNHNQYNSAESSTHIANGTSIHIKNFNAGMEGFLSTDIVKIANLSVQNQMFAEATNVSVYPIDLHIYDGILGLGYSNTSVNGRIFIFNNIIEQGLVSSPVFSFYLNRDFSDALNGGELILGGSDPTHYEGDFTYIPVSRKGYWQFTLDKIIASYINLCDENCQAVADVSADAIVGPKQHIVFINDLIGTVNINGEERVNCHRIDLLPTISFILGGKAFNLTGEDYIIQLPDNGNTICISRFVGLDSREVEWILGVPFIGRYYTEFDMVNDRIGFALAK</sequence>
<feature type="disulfide bond" evidence="8">
    <location>
        <begin position="304"/>
        <end position="341"/>
    </location>
</feature>
<feature type="disulfide bond" evidence="8">
    <location>
        <begin position="99"/>
        <end position="104"/>
    </location>
</feature>
<evidence type="ECO:0000256" key="7">
    <source>
        <dbReference type="PIRSR" id="PIRSR601461-1"/>
    </source>
</evidence>
<keyword evidence="3" id="KW-0064">Aspartyl protease</keyword>
<dbReference type="InterPro" id="IPR033121">
    <property type="entry name" value="PEPTIDASE_A1"/>
</dbReference>
<evidence type="ECO:0000256" key="1">
    <source>
        <dbReference type="ARBA" id="ARBA00007447"/>
    </source>
</evidence>
<dbReference type="InParanoid" id="E2AYT6"/>
<dbReference type="Pfam" id="PF00026">
    <property type="entry name" value="Asp"/>
    <property type="match status" value="1"/>
</dbReference>
<keyword evidence="4" id="KW-0378">Hydrolase</keyword>
<keyword evidence="2 10" id="KW-0645">Protease</keyword>
<evidence type="ECO:0000256" key="3">
    <source>
        <dbReference type="ARBA" id="ARBA00022750"/>
    </source>
</evidence>
<dbReference type="EMBL" id="GL443983">
    <property type="protein sequence ID" value="EFN61449.1"/>
    <property type="molecule type" value="Genomic_DNA"/>
</dbReference>
<dbReference type="InterPro" id="IPR021109">
    <property type="entry name" value="Peptidase_aspartic_dom_sf"/>
</dbReference>
<dbReference type="Gene3D" id="2.40.70.10">
    <property type="entry name" value="Acid Proteases"/>
    <property type="match status" value="2"/>
</dbReference>
<dbReference type="PANTHER" id="PTHR47966:SF51">
    <property type="entry name" value="BETA-SITE APP-CLEAVING ENZYME, ISOFORM A-RELATED"/>
    <property type="match status" value="1"/>
</dbReference>
<dbReference type="PROSITE" id="PS51767">
    <property type="entry name" value="PEPTIDASE_A1"/>
    <property type="match status" value="1"/>
</dbReference>
<reference evidence="10 11" key="1">
    <citation type="journal article" date="2010" name="Science">
        <title>Genomic comparison of the ants Camponotus floridanus and Harpegnathos saltator.</title>
        <authorList>
            <person name="Bonasio R."/>
            <person name="Zhang G."/>
            <person name="Ye C."/>
            <person name="Mutti N.S."/>
            <person name="Fang X."/>
            <person name="Qin N."/>
            <person name="Donahue G."/>
            <person name="Yang P."/>
            <person name="Li Q."/>
            <person name="Li C."/>
            <person name="Zhang P."/>
            <person name="Huang Z."/>
            <person name="Berger S.L."/>
            <person name="Reinberg D."/>
            <person name="Wang J."/>
            <person name="Liebig J."/>
        </authorList>
    </citation>
    <scope>NUCLEOTIDE SEQUENCE [LARGE SCALE GENOMIC DNA]</scope>
    <source>
        <strain evidence="11">C129</strain>
    </source>
</reference>
<dbReference type="AlphaFoldDB" id="E2AYT6"/>
<proteinExistence type="inferred from homology"/>
<dbReference type="PRINTS" id="PR00792">
    <property type="entry name" value="PEPSIN"/>
</dbReference>
<feature type="domain" description="Peptidase A1" evidence="9">
    <location>
        <begin position="68"/>
        <end position="379"/>
    </location>
</feature>
<dbReference type="GO" id="GO:0004190">
    <property type="term" value="F:aspartic-type endopeptidase activity"/>
    <property type="evidence" value="ECO:0007669"/>
    <property type="project" value="UniProtKB-KW"/>
</dbReference>
<feature type="active site" evidence="7">
    <location>
        <position position="86"/>
    </location>
</feature>
<feature type="active site" evidence="7">
    <location>
        <position position="271"/>
    </location>
</feature>
<keyword evidence="5 8" id="KW-1015">Disulfide bond</keyword>
<evidence type="ECO:0000256" key="2">
    <source>
        <dbReference type="ARBA" id="ARBA00022670"/>
    </source>
</evidence>
<evidence type="ECO:0000256" key="6">
    <source>
        <dbReference type="ARBA" id="ARBA00023180"/>
    </source>
</evidence>
<evidence type="ECO:0000259" key="9">
    <source>
        <dbReference type="PROSITE" id="PS51767"/>
    </source>
</evidence>
<dbReference type="PANTHER" id="PTHR47966">
    <property type="entry name" value="BETA-SITE APP-CLEAVING ENZYME, ISOFORM A-RELATED"/>
    <property type="match status" value="1"/>
</dbReference>
<dbReference type="OMA" id="REVEWIL"/>
<dbReference type="OrthoDB" id="7543269at2759"/>
<dbReference type="InterPro" id="IPR001461">
    <property type="entry name" value="Aspartic_peptidase_A1"/>
</dbReference>
<dbReference type="Proteomes" id="UP000000311">
    <property type="component" value="Unassembled WGS sequence"/>
</dbReference>
<protein>
    <submittedName>
        <fullName evidence="10">Lysosomal aspartic protease</fullName>
    </submittedName>
</protein>
<evidence type="ECO:0000256" key="4">
    <source>
        <dbReference type="ARBA" id="ARBA00022801"/>
    </source>
</evidence>
<dbReference type="FunFam" id="2.40.70.10:FF:000002">
    <property type="entry name" value="Vacuolar aspartic proteinase"/>
    <property type="match status" value="1"/>
</dbReference>
<keyword evidence="11" id="KW-1185">Reference proteome</keyword>
<organism evidence="11">
    <name type="scientific">Camponotus floridanus</name>
    <name type="common">Florida carpenter ant</name>
    <dbReference type="NCBI Taxonomy" id="104421"/>
    <lineage>
        <taxon>Eukaryota</taxon>
        <taxon>Metazoa</taxon>
        <taxon>Ecdysozoa</taxon>
        <taxon>Arthropoda</taxon>
        <taxon>Hexapoda</taxon>
        <taxon>Insecta</taxon>
        <taxon>Pterygota</taxon>
        <taxon>Neoptera</taxon>
        <taxon>Endopterygota</taxon>
        <taxon>Hymenoptera</taxon>
        <taxon>Apocrita</taxon>
        <taxon>Aculeata</taxon>
        <taxon>Formicoidea</taxon>
        <taxon>Formicidae</taxon>
        <taxon>Formicinae</taxon>
        <taxon>Camponotus</taxon>
    </lineage>
</organism>
<dbReference type="FunFam" id="2.40.70.10:FF:000008">
    <property type="entry name" value="Cathepsin D"/>
    <property type="match status" value="1"/>
</dbReference>
<evidence type="ECO:0000256" key="8">
    <source>
        <dbReference type="PIRSR" id="PIRSR601461-2"/>
    </source>
</evidence>
<dbReference type="GO" id="GO:0006508">
    <property type="term" value="P:proteolysis"/>
    <property type="evidence" value="ECO:0007669"/>
    <property type="project" value="UniProtKB-KW"/>
</dbReference>
<dbReference type="Gene3D" id="2.60.40.1960">
    <property type="match status" value="1"/>
</dbReference>
<name>E2AYT6_CAMFO</name>
<evidence type="ECO:0000313" key="11">
    <source>
        <dbReference type="Proteomes" id="UP000000311"/>
    </source>
</evidence>
<accession>E2AYT6</accession>
<comment type="similarity">
    <text evidence="1">Belongs to the peptidase A1 family.</text>
</comment>